<evidence type="ECO:0000313" key="1">
    <source>
        <dbReference type="EMBL" id="KAJ3531162.1"/>
    </source>
</evidence>
<sequence length="713" mass="79198">MDRVVRFLQVGDVWVLWFAGAAELLPLCHLSYACNIVFNIRIPVKMKELNAYQISLTSYFAGKWLVKAKRDCHDAMAIQQASKFWHLQLSHCPLHAIMTALPAHATLPPIVLASHPHAAMQVGAFPNPVMFPQRIVKFAVDIEEHQEKFFVQDLPGKGKGIVAARAITKGEYLFSESPLFTLSPSPTNSTILGALTKCTREEQQQYFALANSYKSRLLPALAIFETNFLLLGNGTLQTRKVQDSAGIFLLASRFNSSCTPNVSKSWDDIHNVMVFRTLRDVAEGEELCFNYCGVLGTKEERKRELLEDFGFECICSACQLEGEEALESDKRRSTIARLFDEVGQCGKEPTLGIRKIKLALKMLREEGLVHYEASFCYDAFQFCVLVSDFTNAKAWIRRAHEVSVYTSGSDSNAARKGKGIIAQRRFGRGEIVIAEAPIFTLLAEDLIQSGTSAINAALSRCTVTQREAFYGLSNAHPGMSTERGIFQTNVLPCGSNDSNSGHRAIKGAIFLLGSRLNSSCVPNVNNSWDESTGRLVFRVVRDVEAGDELCIAYGNILATRERRRKELKARFSFICECEACSLDGRALEESDHRRACLGGMYRDHARGVDGEPMEALGEAMLALRYLREECLVVHASAFYRTGFTFCAAVSDYANAMLWAEKAYGLICTACGEHKAELWKSFARNPRIFEHAGTLGRRTLAGPDAAAWTYLGLT</sequence>
<dbReference type="EMBL" id="JANHOG010001822">
    <property type="protein sequence ID" value="KAJ3531162.1"/>
    <property type="molecule type" value="Genomic_DNA"/>
</dbReference>
<accession>A0ACC1S3S8</accession>
<evidence type="ECO:0000313" key="2">
    <source>
        <dbReference type="Proteomes" id="UP001148662"/>
    </source>
</evidence>
<comment type="caution">
    <text evidence="1">The sequence shown here is derived from an EMBL/GenBank/DDBJ whole genome shotgun (WGS) entry which is preliminary data.</text>
</comment>
<gene>
    <name evidence="1" type="ORF">NM688_g7611</name>
</gene>
<keyword evidence="2" id="KW-1185">Reference proteome</keyword>
<reference evidence="1" key="1">
    <citation type="submission" date="2022-07" db="EMBL/GenBank/DDBJ databases">
        <title>Genome Sequence of Phlebia brevispora.</title>
        <authorList>
            <person name="Buettner E."/>
        </authorList>
    </citation>
    <scope>NUCLEOTIDE SEQUENCE</scope>
    <source>
        <strain evidence="1">MPL23</strain>
    </source>
</reference>
<organism evidence="1 2">
    <name type="scientific">Phlebia brevispora</name>
    <dbReference type="NCBI Taxonomy" id="194682"/>
    <lineage>
        <taxon>Eukaryota</taxon>
        <taxon>Fungi</taxon>
        <taxon>Dikarya</taxon>
        <taxon>Basidiomycota</taxon>
        <taxon>Agaricomycotina</taxon>
        <taxon>Agaricomycetes</taxon>
        <taxon>Polyporales</taxon>
        <taxon>Meruliaceae</taxon>
        <taxon>Phlebia</taxon>
    </lineage>
</organism>
<dbReference type="Proteomes" id="UP001148662">
    <property type="component" value="Unassembled WGS sequence"/>
</dbReference>
<proteinExistence type="predicted"/>
<protein>
    <submittedName>
        <fullName evidence="1">Uncharacterized protein</fullName>
    </submittedName>
</protein>
<name>A0ACC1S3S8_9APHY</name>